<dbReference type="GO" id="GO:0016491">
    <property type="term" value="F:oxidoreductase activity"/>
    <property type="evidence" value="ECO:0007669"/>
    <property type="project" value="UniProtKB-KW"/>
</dbReference>
<dbReference type="PRINTS" id="PR00080">
    <property type="entry name" value="SDRFAMILY"/>
</dbReference>
<keyword evidence="2" id="KW-0560">Oxidoreductase</keyword>
<keyword evidence="6" id="KW-1185">Reference proteome</keyword>
<evidence type="ECO:0000256" key="1">
    <source>
        <dbReference type="ARBA" id="ARBA00006484"/>
    </source>
</evidence>
<protein>
    <submittedName>
        <fullName evidence="5">SDR family oxidoreductase</fullName>
    </submittedName>
</protein>
<accession>A0AAW4PER4</accession>
<dbReference type="EMBL" id="RKLT01000004">
    <property type="protein sequence ID" value="MBX0296073.1"/>
    <property type="molecule type" value="Genomic_DNA"/>
</dbReference>
<dbReference type="SUPFAM" id="SSF51735">
    <property type="entry name" value="NAD(P)-binding Rossmann-fold domains"/>
    <property type="match status" value="1"/>
</dbReference>
<dbReference type="PIRSF" id="PIRSF000126">
    <property type="entry name" value="11-beta-HSD1"/>
    <property type="match status" value="1"/>
</dbReference>
<dbReference type="AlphaFoldDB" id="A0AAW4PER4"/>
<feature type="domain" description="Ketoreductase" evidence="4">
    <location>
        <begin position="14"/>
        <end position="198"/>
    </location>
</feature>
<evidence type="ECO:0000256" key="2">
    <source>
        <dbReference type="ARBA" id="ARBA00023002"/>
    </source>
</evidence>
<dbReference type="RefSeq" id="WP_220580677.1">
    <property type="nucleotide sequence ID" value="NZ_RKLT01000004.1"/>
</dbReference>
<dbReference type="InterPro" id="IPR002347">
    <property type="entry name" value="SDR_fam"/>
</dbReference>
<dbReference type="InterPro" id="IPR036291">
    <property type="entry name" value="NAD(P)-bd_dom_sf"/>
</dbReference>
<evidence type="ECO:0000313" key="6">
    <source>
        <dbReference type="Proteomes" id="UP001430455"/>
    </source>
</evidence>
<reference evidence="5 6" key="1">
    <citation type="submission" date="2021-06" db="EMBL/GenBank/DDBJ databases">
        <title>Halomicroarcula sp. a new haloarchaeum isolated from saline soil.</title>
        <authorList>
            <person name="Duran-Viseras A."/>
            <person name="Sanchez-Porro C."/>
            <person name="Ventosa A."/>
        </authorList>
    </citation>
    <scope>NUCLEOTIDE SEQUENCE [LARGE SCALE GENOMIC DNA]</scope>
    <source>
        <strain evidence="5 6">F27</strain>
    </source>
</reference>
<dbReference type="SMART" id="SM00822">
    <property type="entry name" value="PKS_KR"/>
    <property type="match status" value="1"/>
</dbReference>
<comment type="caution">
    <text evidence="5">The sequence shown here is derived from an EMBL/GenBank/DDBJ whole genome shotgun (WGS) entry which is preliminary data.</text>
</comment>
<evidence type="ECO:0000259" key="4">
    <source>
        <dbReference type="SMART" id="SM00822"/>
    </source>
</evidence>
<evidence type="ECO:0000256" key="3">
    <source>
        <dbReference type="RuleBase" id="RU000363"/>
    </source>
</evidence>
<dbReference type="PANTHER" id="PTHR44196">
    <property type="entry name" value="DEHYDROGENASE/REDUCTASE SDR FAMILY MEMBER 7B"/>
    <property type="match status" value="1"/>
</dbReference>
<evidence type="ECO:0000313" key="5">
    <source>
        <dbReference type="EMBL" id="MBX0296073.1"/>
    </source>
</evidence>
<name>A0AAW4PER4_9EURY</name>
<dbReference type="Proteomes" id="UP001430455">
    <property type="component" value="Unassembled WGS sequence"/>
</dbReference>
<gene>
    <name evidence="5" type="ORF">EGH23_14420</name>
</gene>
<dbReference type="Pfam" id="PF00106">
    <property type="entry name" value="adh_short"/>
    <property type="match status" value="1"/>
</dbReference>
<proteinExistence type="inferred from homology"/>
<dbReference type="Gene3D" id="3.40.50.720">
    <property type="entry name" value="NAD(P)-binding Rossmann-like Domain"/>
    <property type="match status" value="1"/>
</dbReference>
<dbReference type="InterPro" id="IPR057326">
    <property type="entry name" value="KR_dom"/>
</dbReference>
<dbReference type="PANTHER" id="PTHR44196:SF2">
    <property type="entry name" value="SHORT-CHAIN DEHYDROGENASE-RELATED"/>
    <property type="match status" value="1"/>
</dbReference>
<dbReference type="PRINTS" id="PR00081">
    <property type="entry name" value="GDHRDH"/>
</dbReference>
<comment type="similarity">
    <text evidence="1 3">Belongs to the short-chain dehydrogenases/reductases (SDR) family.</text>
</comment>
<sequence length="268" mass="28369">MSEADVRLTDDGPGTALITGASAGIGRALAREFAAHGHDVVLVARREERLESLAEELEREGATAEPIAMDLDRASAAEDLRDEAVDRGLDVDILVNNVGVGTYGPFAESDLDGERTQLRLNVVLPVELTRLFLDEFEDSDGTPKILNVGSVAGFQPGPNLAGYYASKAYVNSFTEAVAEELRGTVDVTLLCPGPVETEFQSRAGMGDSTVGSITSNTPEAVAGAAYEGLMAGETVVIPSRAMRVVDLIGRVAPRRVVRRVAAWVNGGR</sequence>
<dbReference type="CDD" id="cd05233">
    <property type="entry name" value="SDR_c"/>
    <property type="match status" value="1"/>
</dbReference>
<dbReference type="GO" id="GO:0016020">
    <property type="term" value="C:membrane"/>
    <property type="evidence" value="ECO:0007669"/>
    <property type="project" value="TreeGrafter"/>
</dbReference>
<organism evidence="5 6">
    <name type="scientific">Haloarcula nitratireducens</name>
    <dbReference type="NCBI Taxonomy" id="2487749"/>
    <lineage>
        <taxon>Archaea</taxon>
        <taxon>Methanobacteriati</taxon>
        <taxon>Methanobacteriota</taxon>
        <taxon>Stenosarchaea group</taxon>
        <taxon>Halobacteria</taxon>
        <taxon>Halobacteriales</taxon>
        <taxon>Haloarculaceae</taxon>
        <taxon>Haloarcula</taxon>
    </lineage>
</organism>